<evidence type="ECO:0000313" key="14">
    <source>
        <dbReference type="Ensembl" id="ENSPANP00000061293.1"/>
    </source>
</evidence>
<comment type="function">
    <text evidence="9">May be involved in calcium-dependent ubiquitination and subsequent proteasomal degradation of target proteins. Probably serves as a molecular bridge in ubiquitin E3 complexes. Participates in the ubiquitin-mediated degradation of beta-catenin (CTNNB1).</text>
</comment>
<dbReference type="GO" id="GO:0044548">
    <property type="term" value="F:S100 protein binding"/>
    <property type="evidence" value="ECO:0007669"/>
    <property type="project" value="InterPro"/>
</dbReference>
<dbReference type="FunFam" id="4.10.860.10:FF:000006">
    <property type="entry name" value="calcyclin-binding protein-like"/>
    <property type="match status" value="1"/>
</dbReference>
<evidence type="ECO:0000256" key="4">
    <source>
        <dbReference type="ARBA" id="ARBA00022490"/>
    </source>
</evidence>
<dbReference type="InterPro" id="IPR037893">
    <property type="entry name" value="CS_CacyBP"/>
</dbReference>
<dbReference type="InterPro" id="IPR007052">
    <property type="entry name" value="CS_dom"/>
</dbReference>
<reference evidence="14 15" key="1">
    <citation type="submission" date="2012-03" db="EMBL/GenBank/DDBJ databases">
        <title>Whole Genome Assembly of Papio anubis.</title>
        <authorList>
            <person name="Liu Y.L."/>
            <person name="Abraham K.A."/>
            <person name="Akbar H.A."/>
            <person name="Ali S.A."/>
            <person name="Anosike U.A."/>
            <person name="Aqrawi P.A."/>
            <person name="Arias F.A."/>
            <person name="Attaway T.A."/>
            <person name="Awwad R.A."/>
            <person name="Babu C.B."/>
            <person name="Bandaranaike D.B."/>
            <person name="Battles P.B."/>
            <person name="Bell A.B."/>
            <person name="Beltran B.B."/>
            <person name="Berhane-Mersha D.B."/>
            <person name="Bess C.B."/>
            <person name="Bickham C.B."/>
            <person name="Bolden T.B."/>
            <person name="Carter K.C."/>
            <person name="Chau D.C."/>
            <person name="Chavez A.C."/>
            <person name="Clerc-Blankenburg K.C."/>
            <person name="Coyle M.C."/>
            <person name="Dao M.D."/>
            <person name="Davila M.L.D."/>
            <person name="Davy-Carroll L.D."/>
            <person name="Denson S.D."/>
            <person name="Dinh H.D."/>
            <person name="Fernandez S.F."/>
            <person name="Fernando P.F."/>
            <person name="Forbes L.F."/>
            <person name="Francis C.F."/>
            <person name="Francisco L.F."/>
            <person name="Fu Q.F."/>
            <person name="Garcia-Iii R.G."/>
            <person name="Garrett T.G."/>
            <person name="Gross S.G."/>
            <person name="Gubbala S.G."/>
            <person name="Hirani K.H."/>
            <person name="Hogues M.H."/>
            <person name="Hollins B.H."/>
            <person name="Jackson L.J."/>
            <person name="Javaid M.J."/>
            <person name="Jhangiani S.J."/>
            <person name="Johnson A.J."/>
            <person name="Johnson B.J."/>
            <person name="Jones J.J."/>
            <person name="Joshi V.J."/>
            <person name="Kalu J.K."/>
            <person name="Khan N.K."/>
            <person name="Korchina V.K."/>
            <person name="Kovar C.K."/>
            <person name="Lago L.L."/>
            <person name="Lara F.L."/>
            <person name="Le T.-K.L."/>
            <person name="Lee S.L."/>
            <person name="Legall-Iii F.L."/>
            <person name="Lemon S.L."/>
            <person name="Liu J.L."/>
            <person name="Liu Y.-S.L."/>
            <person name="Liyanage D.L."/>
            <person name="Lopez J.L."/>
            <person name="Lorensuhewa L.L."/>
            <person name="Mata R.M."/>
            <person name="Mathew T.M."/>
            <person name="Mercado C.M."/>
            <person name="Mercado I.M."/>
            <person name="Morales K.M."/>
            <person name="Morgan M.M."/>
            <person name="Munidasa M.M."/>
            <person name="Ngo D.N."/>
            <person name="Nguyen L.N."/>
            <person name="Nguyen T.N."/>
            <person name="Nguyen N.N."/>
            <person name="Obregon M.O."/>
            <person name="Okwuonu G.O."/>
            <person name="Ongeri F.O."/>
            <person name="Onwere C.O."/>
            <person name="Osifeso I.O."/>
            <person name="Parra A.P."/>
            <person name="Patil S.P."/>
            <person name="Perez A.P."/>
            <person name="Perez Y.P."/>
            <person name="Pham C.P."/>
            <person name="Pu L.-L.P."/>
            <person name="Puazo M.P."/>
            <person name="Quiroz J.Q."/>
            <person name="Rouhana J.R."/>
            <person name="Ruiz M.R."/>
            <person name="Ruiz S.-J.R."/>
            <person name="Saada N.S."/>
            <person name="Santibanez J.S."/>
            <person name="Scheel M.S."/>
            <person name="Schneider B.S."/>
            <person name="Simmons D.S."/>
            <person name="Sisson I.S."/>
            <person name="Tang L.-Y.T."/>
            <person name="Thornton R.T."/>
            <person name="Tisius J.T."/>
            <person name="Toledanes G.T."/>
            <person name="Trejos Z.T."/>
            <person name="Usmani K.U."/>
            <person name="Varghese R.V."/>
            <person name="Vattathil S.V."/>
            <person name="Vee V.V."/>
            <person name="Walker D.W."/>
            <person name="Weissenberger G.W."/>
            <person name="White C.W."/>
            <person name="Williams A.W."/>
            <person name="Woodworth J.W."/>
            <person name="Wright R.W."/>
            <person name="Zhu Y.Z."/>
            <person name="Han Y.H."/>
            <person name="Newsham I.N."/>
            <person name="Nazareth L.N."/>
            <person name="Worley K.W."/>
            <person name="Muzny D.M."/>
            <person name="Rogers J.R."/>
            <person name="Gibbs R.G."/>
        </authorList>
    </citation>
    <scope>NUCLEOTIDE SEQUENCE [LARGE SCALE GENOMIC DNA]</scope>
</reference>
<dbReference type="GO" id="GO:0005737">
    <property type="term" value="C:cytoplasm"/>
    <property type="evidence" value="ECO:0007669"/>
    <property type="project" value="UniProtKB-SubCell"/>
</dbReference>
<keyword evidence="4" id="KW-0963">Cytoplasm</keyword>
<dbReference type="GO" id="GO:0031625">
    <property type="term" value="F:ubiquitin protein ligase binding"/>
    <property type="evidence" value="ECO:0007669"/>
    <property type="project" value="InterPro"/>
</dbReference>
<dbReference type="SUPFAM" id="SSF140106">
    <property type="entry name" value="Calcyclin-binding protein-like"/>
    <property type="match status" value="1"/>
</dbReference>
<dbReference type="InterPro" id="IPR052289">
    <property type="entry name" value="Calcyclin-binding_UBL-bridge"/>
</dbReference>
<dbReference type="Pfam" id="PF09032">
    <property type="entry name" value="Siah-Interact_N"/>
    <property type="match status" value="1"/>
</dbReference>
<evidence type="ECO:0000256" key="5">
    <source>
        <dbReference type="ARBA" id="ARBA00022553"/>
    </source>
</evidence>
<organism evidence="14 15">
    <name type="scientific">Papio anubis</name>
    <name type="common">Olive baboon</name>
    <dbReference type="NCBI Taxonomy" id="9555"/>
    <lineage>
        <taxon>Eukaryota</taxon>
        <taxon>Metazoa</taxon>
        <taxon>Chordata</taxon>
        <taxon>Craniata</taxon>
        <taxon>Vertebrata</taxon>
        <taxon>Euteleostomi</taxon>
        <taxon>Mammalia</taxon>
        <taxon>Eutheria</taxon>
        <taxon>Euarchontoglires</taxon>
        <taxon>Primates</taxon>
        <taxon>Haplorrhini</taxon>
        <taxon>Catarrhini</taxon>
        <taxon>Cercopithecidae</taxon>
        <taxon>Cercopithecinae</taxon>
        <taxon>Papio</taxon>
    </lineage>
</organism>
<dbReference type="Proteomes" id="UP000028761">
    <property type="component" value="Chromosome 11"/>
</dbReference>
<evidence type="ECO:0000256" key="9">
    <source>
        <dbReference type="ARBA" id="ARBA00025145"/>
    </source>
</evidence>
<accession>A0A8I5NXZ1</accession>
<dbReference type="Pfam" id="PF05002">
    <property type="entry name" value="SGS"/>
    <property type="match status" value="1"/>
</dbReference>
<proteinExistence type="predicted"/>
<dbReference type="Gene3D" id="2.60.40.790">
    <property type="match status" value="1"/>
</dbReference>
<name>A0A8I5NXZ1_PAPAN</name>
<sequence length="268" mass="30994">MASEELQKDLEEVKVLLEKGTRKRVRDALMAEKSKIETEIKNKMQQKSQKKAELLDNEKPAAVVAPITTGYKVKSSNYGWDQSDKFVKIYTTLSGVHQVPTENVQVHFTERSFDVLVKNLNGKSYSMIVNNLLKPISVEGSSKKVKTDTVLILCRKKVENTRWDYLTQVEKECKEKEKPSYDTETDPSEGLMHVLKKVENTRWDYLTQVEKECKEKEKPSYDTETDPSEGLMHVLKKIYEDGDDDMKRTIDKAWVESREKQSKGDTEF</sequence>
<dbReference type="GO" id="GO:0015631">
    <property type="term" value="F:tubulin binding"/>
    <property type="evidence" value="ECO:0007669"/>
    <property type="project" value="InterPro"/>
</dbReference>
<comment type="subcellular location">
    <subcellularLocation>
        <location evidence="2">Cytoplasm</location>
    </subcellularLocation>
    <subcellularLocation>
        <location evidence="1">Nucleus</location>
    </subcellularLocation>
</comment>
<evidence type="ECO:0000259" key="12">
    <source>
        <dbReference type="PROSITE" id="PS51048"/>
    </source>
</evidence>
<evidence type="ECO:0000256" key="3">
    <source>
        <dbReference type="ARBA" id="ARBA00015702"/>
    </source>
</evidence>
<dbReference type="SUPFAM" id="SSF49764">
    <property type="entry name" value="HSP20-like chaperones"/>
    <property type="match status" value="2"/>
</dbReference>
<reference evidence="14" key="3">
    <citation type="submission" date="2025-09" db="UniProtKB">
        <authorList>
            <consortium name="Ensembl"/>
        </authorList>
    </citation>
    <scope>IDENTIFICATION</scope>
</reference>
<feature type="domain" description="CS" evidence="13">
    <location>
        <begin position="73"/>
        <end position="167"/>
    </location>
</feature>
<dbReference type="InterPro" id="IPR008978">
    <property type="entry name" value="HSP20-like_chaperone"/>
</dbReference>
<evidence type="ECO:0000256" key="7">
    <source>
        <dbReference type="ARBA" id="ARBA00022990"/>
    </source>
</evidence>
<keyword evidence="15" id="KW-1185">Reference proteome</keyword>
<evidence type="ECO:0000256" key="8">
    <source>
        <dbReference type="ARBA" id="ARBA00023242"/>
    </source>
</evidence>
<dbReference type="InterPro" id="IPR037201">
    <property type="entry name" value="CacyBP_N"/>
</dbReference>
<dbReference type="GeneTree" id="ENSGT00390000016470"/>
<reference evidence="14" key="2">
    <citation type="submission" date="2025-08" db="UniProtKB">
        <authorList>
            <consortium name="Ensembl"/>
        </authorList>
    </citation>
    <scope>IDENTIFICATION</scope>
</reference>
<keyword evidence="8" id="KW-0539">Nucleus</keyword>
<evidence type="ECO:0000313" key="15">
    <source>
        <dbReference type="Proteomes" id="UP000028761"/>
    </source>
</evidence>
<dbReference type="GO" id="GO:0005634">
    <property type="term" value="C:nucleus"/>
    <property type="evidence" value="ECO:0007669"/>
    <property type="project" value="UniProtKB-SubCell"/>
</dbReference>
<dbReference type="AlphaFoldDB" id="A0A8I5NXZ1"/>
<feature type="domain" description="SGS" evidence="12">
    <location>
        <begin position="191"/>
        <end position="268"/>
    </location>
</feature>
<dbReference type="PROSITE" id="PS51203">
    <property type="entry name" value="CS"/>
    <property type="match status" value="1"/>
</dbReference>
<dbReference type="Ensembl" id="ENSPANT00000081155.1">
    <property type="protein sequence ID" value="ENSPANP00000061293.1"/>
    <property type="gene ID" value="ENSPANG00000041695.1"/>
</dbReference>
<keyword evidence="5" id="KW-0597">Phosphoprotein</keyword>
<dbReference type="Gene3D" id="4.10.860.10">
    <property type="entry name" value="UVR domain"/>
    <property type="match status" value="1"/>
</dbReference>
<protein>
    <recommendedName>
        <fullName evidence="3">Calcyclin-binding protein</fullName>
    </recommendedName>
</protein>
<feature type="region of interest" description="Disordered" evidence="11">
    <location>
        <begin position="214"/>
        <end position="233"/>
    </location>
</feature>
<evidence type="ECO:0000256" key="1">
    <source>
        <dbReference type="ARBA" id="ARBA00004123"/>
    </source>
</evidence>
<dbReference type="Pfam" id="PF04969">
    <property type="entry name" value="CS"/>
    <property type="match status" value="1"/>
</dbReference>
<evidence type="ECO:0000256" key="2">
    <source>
        <dbReference type="ARBA" id="ARBA00004496"/>
    </source>
</evidence>
<dbReference type="OMA" id="VEKECYS"/>
<dbReference type="InterPro" id="IPR015120">
    <property type="entry name" value="Siah-Interact_N"/>
</dbReference>
<dbReference type="GO" id="GO:0007507">
    <property type="term" value="P:heart development"/>
    <property type="evidence" value="ECO:0007669"/>
    <property type="project" value="TreeGrafter"/>
</dbReference>
<dbReference type="PANTHER" id="PTHR13164:SF3">
    <property type="entry name" value="CALCYCLIN-BINDING PROTEIN"/>
    <property type="match status" value="1"/>
</dbReference>
<dbReference type="PROSITE" id="PS51048">
    <property type="entry name" value="SGS"/>
    <property type="match status" value="1"/>
</dbReference>
<keyword evidence="7" id="KW-0007">Acetylation</keyword>
<keyword evidence="10" id="KW-0175">Coiled coil</keyword>
<dbReference type="CDD" id="cd06468">
    <property type="entry name" value="p23_CacyBP"/>
    <property type="match status" value="1"/>
</dbReference>
<evidence type="ECO:0000256" key="6">
    <source>
        <dbReference type="ARBA" id="ARBA00022786"/>
    </source>
</evidence>
<feature type="coiled-coil region" evidence="10">
    <location>
        <begin position="3"/>
        <end position="57"/>
    </location>
</feature>
<dbReference type="FunFam" id="2.60.40.790:FF:000006">
    <property type="entry name" value="calcyclin-binding protein-like"/>
    <property type="match status" value="1"/>
</dbReference>
<dbReference type="InterPro" id="IPR007699">
    <property type="entry name" value="SGS_dom"/>
</dbReference>
<evidence type="ECO:0000256" key="10">
    <source>
        <dbReference type="SAM" id="Coils"/>
    </source>
</evidence>
<keyword evidence="6" id="KW-0833">Ubl conjugation pathway</keyword>
<evidence type="ECO:0000259" key="13">
    <source>
        <dbReference type="PROSITE" id="PS51203"/>
    </source>
</evidence>
<evidence type="ECO:0000256" key="11">
    <source>
        <dbReference type="SAM" id="MobiDB-lite"/>
    </source>
</evidence>
<dbReference type="PANTHER" id="PTHR13164">
    <property type="entry name" value="CALICYLIN BINDING PROTEIN"/>
    <property type="match status" value="1"/>
</dbReference>